<dbReference type="Gene3D" id="3.40.50.1000">
    <property type="entry name" value="HAD superfamily/HAD-like"/>
    <property type="match status" value="1"/>
</dbReference>
<evidence type="ECO:0000313" key="3">
    <source>
        <dbReference type="Proteomes" id="UP000070444"/>
    </source>
</evidence>
<keyword evidence="3" id="KW-1185">Reference proteome</keyword>
<evidence type="ECO:0000313" key="2">
    <source>
        <dbReference type="EMBL" id="KXN73102.1"/>
    </source>
</evidence>
<dbReference type="OrthoDB" id="1711508at2759"/>
<organism evidence="2 3">
    <name type="scientific">Conidiobolus coronatus (strain ATCC 28846 / CBS 209.66 / NRRL 28638)</name>
    <name type="common">Delacroixia coronata</name>
    <dbReference type="NCBI Taxonomy" id="796925"/>
    <lineage>
        <taxon>Eukaryota</taxon>
        <taxon>Fungi</taxon>
        <taxon>Fungi incertae sedis</taxon>
        <taxon>Zoopagomycota</taxon>
        <taxon>Entomophthoromycotina</taxon>
        <taxon>Entomophthoromycetes</taxon>
        <taxon>Entomophthorales</taxon>
        <taxon>Ancylistaceae</taxon>
        <taxon>Conidiobolus</taxon>
    </lineage>
</organism>
<dbReference type="Proteomes" id="UP000070444">
    <property type="component" value="Unassembled WGS sequence"/>
</dbReference>
<name>A0A137PDQ8_CONC2</name>
<sequence length="230" mass="26749">MNLGQLQPSSTLPNTSTQPPQNSYLAPTDLDLNNLTYTNRIPILLFLDLPQLLCIYDVNFGLVIRQKARQFIQFLIENYYLAIWNSDSGQRSHLYTSSIFGEFKYELLAVLDRDNEEDFKGKKTKRFDKFFDASLITNDIPGKIENECYIISTSRSLSVFQPDNTLFIHSQKDCNSFEVKQMLIPSMLDTNTYPDILDKLMSYLKKLRDAYLKDENLTIQNYVDEHPFIP</sequence>
<gene>
    <name evidence="2" type="ORF">CONCODRAFT_77469</name>
</gene>
<dbReference type="EMBL" id="KQ964441">
    <property type="protein sequence ID" value="KXN73102.1"/>
    <property type="molecule type" value="Genomic_DNA"/>
</dbReference>
<reference evidence="2 3" key="1">
    <citation type="journal article" date="2015" name="Genome Biol. Evol.">
        <title>Phylogenomic analyses indicate that early fungi evolved digesting cell walls of algal ancestors of land plants.</title>
        <authorList>
            <person name="Chang Y."/>
            <person name="Wang S."/>
            <person name="Sekimoto S."/>
            <person name="Aerts A.L."/>
            <person name="Choi C."/>
            <person name="Clum A."/>
            <person name="LaButti K.M."/>
            <person name="Lindquist E.A."/>
            <person name="Yee Ngan C."/>
            <person name="Ohm R.A."/>
            <person name="Salamov A.A."/>
            <person name="Grigoriev I.V."/>
            <person name="Spatafora J.W."/>
            <person name="Berbee M.L."/>
        </authorList>
    </citation>
    <scope>NUCLEOTIDE SEQUENCE [LARGE SCALE GENOMIC DNA]</scope>
    <source>
        <strain evidence="2 3">NRRL 28638</strain>
    </source>
</reference>
<dbReference type="InterPro" id="IPR023214">
    <property type="entry name" value="HAD_sf"/>
</dbReference>
<dbReference type="AlphaFoldDB" id="A0A137PDQ8"/>
<evidence type="ECO:0000256" key="1">
    <source>
        <dbReference type="SAM" id="MobiDB-lite"/>
    </source>
</evidence>
<proteinExistence type="predicted"/>
<feature type="region of interest" description="Disordered" evidence="1">
    <location>
        <begin position="1"/>
        <end position="23"/>
    </location>
</feature>
<protein>
    <recommendedName>
        <fullName evidence="4">FCP1 homology domain-containing protein</fullName>
    </recommendedName>
</protein>
<evidence type="ECO:0008006" key="4">
    <source>
        <dbReference type="Google" id="ProtNLM"/>
    </source>
</evidence>
<accession>A0A137PDQ8</accession>